<dbReference type="OrthoDB" id="8140446at2"/>
<dbReference type="EMBL" id="CP016428">
    <property type="protein sequence ID" value="ANW00809.1"/>
    <property type="molecule type" value="Genomic_DNA"/>
</dbReference>
<dbReference type="AlphaFoldDB" id="A0A1B1UDG3"/>
<protein>
    <submittedName>
        <fullName evidence="1">Uncharacterized protein</fullName>
    </submittedName>
</protein>
<name>A0A1B1UDG3_9BRAD</name>
<evidence type="ECO:0000313" key="2">
    <source>
        <dbReference type="Proteomes" id="UP000092839"/>
    </source>
</evidence>
<evidence type="ECO:0000313" key="1">
    <source>
        <dbReference type="EMBL" id="ANW00809.1"/>
    </source>
</evidence>
<proteinExistence type="predicted"/>
<keyword evidence="2" id="KW-1185">Reference proteome</keyword>
<dbReference type="STRING" id="1274631.LMTR13_12120"/>
<accession>A0A1B1UDG3</accession>
<dbReference type="KEGG" id="bic:LMTR13_12120"/>
<sequence>MTPKHHPTPLSGGDRKALKKELGKARAMTGILATQSDELRAKGDALIRQADRLLAESWNERMWADGEPVDPSPTVDQAINGGYPLLQIECSRCKAPSQVDLAALLHPPTTFVHDLASRLRCQKCAKAGRRPPATLLQLTQRPRIVPPED</sequence>
<reference evidence="1 2" key="1">
    <citation type="submission" date="2016-07" db="EMBL/GenBank/DDBJ databases">
        <title>Complete genome sequence of Bradyrhizobium icense LMTR 13T, a potential inoculant strain isolated from lima bean (Phaseolus lunatus) in Peru.</title>
        <authorList>
            <person name="Ormeno-Orrillo E."/>
            <person name="Duran D."/>
            <person name="Rogel M.A."/>
            <person name="Rey L."/>
            <person name="Imperial J."/>
            <person name="Ruiz-Argueso T."/>
            <person name="Martinez-Romero E."/>
        </authorList>
    </citation>
    <scope>NUCLEOTIDE SEQUENCE [LARGE SCALE GENOMIC DNA]</scope>
    <source>
        <strain evidence="1 2">LMTR 13</strain>
    </source>
</reference>
<dbReference type="RefSeq" id="WP_065728082.1">
    <property type="nucleotide sequence ID" value="NZ_CP016428.1"/>
</dbReference>
<organism evidence="1 2">
    <name type="scientific">Bradyrhizobium icense</name>
    <dbReference type="NCBI Taxonomy" id="1274631"/>
    <lineage>
        <taxon>Bacteria</taxon>
        <taxon>Pseudomonadati</taxon>
        <taxon>Pseudomonadota</taxon>
        <taxon>Alphaproteobacteria</taxon>
        <taxon>Hyphomicrobiales</taxon>
        <taxon>Nitrobacteraceae</taxon>
        <taxon>Bradyrhizobium</taxon>
    </lineage>
</organism>
<dbReference type="Proteomes" id="UP000092839">
    <property type="component" value="Chromosome"/>
</dbReference>
<gene>
    <name evidence="1" type="ORF">LMTR13_12120</name>
</gene>